<evidence type="ECO:0000256" key="2">
    <source>
        <dbReference type="SAM" id="Coils"/>
    </source>
</evidence>
<dbReference type="Pfam" id="PF10058">
    <property type="entry name" value="Zn_ribbon_10"/>
    <property type="match status" value="1"/>
</dbReference>
<dbReference type="InterPro" id="IPR040115">
    <property type="entry name" value="Lnp"/>
</dbReference>
<feature type="compositionally biased region" description="Low complexity" evidence="3">
    <location>
        <begin position="220"/>
        <end position="230"/>
    </location>
</feature>
<feature type="compositionally biased region" description="Low complexity" evidence="3">
    <location>
        <begin position="196"/>
        <end position="208"/>
    </location>
</feature>
<comment type="domain">
    <text evidence="1">The C4-type zinc finger motif is necessary both for its ER three-way tubular junction localization and formation.</text>
</comment>
<feature type="transmembrane region" description="Helical" evidence="1">
    <location>
        <begin position="50"/>
        <end position="69"/>
    </location>
</feature>
<dbReference type="GO" id="GO:0071788">
    <property type="term" value="P:endoplasmic reticulum tubular network maintenance"/>
    <property type="evidence" value="ECO:0007669"/>
    <property type="project" value="UniProtKB-UniRule"/>
</dbReference>
<keyword evidence="1" id="KW-0812">Transmembrane</keyword>
<reference evidence="5 6" key="1">
    <citation type="submission" date="2020-12" db="EMBL/GenBank/DDBJ databases">
        <title>Effect of drift, selection, and recombination on the evolution of hybrid genomes in Candida yeast pathogens.</title>
        <authorList>
            <person name="Mixao V."/>
            <person name="Ksiezopolska E."/>
            <person name="Saus E."/>
            <person name="Boekhout T."/>
            <person name="Gacser A."/>
            <person name="Gabaldon T."/>
        </authorList>
    </citation>
    <scope>NUCLEOTIDE SEQUENCE [LARGE SCALE GENOMIC DNA]</scope>
    <source>
        <strain evidence="5 6">BP57</strain>
    </source>
</reference>
<keyword evidence="2" id="KW-0175">Coiled coil</keyword>
<feature type="region of interest" description="Disordered" evidence="3">
    <location>
        <begin position="157"/>
        <end position="181"/>
    </location>
</feature>
<comment type="function">
    <text evidence="1">Plays a role in determining ER morphology.</text>
</comment>
<protein>
    <recommendedName>
        <fullName evidence="1">Endoplasmic reticulum junction formation protein lunapark</fullName>
    </recommendedName>
</protein>
<evidence type="ECO:0000313" key="6">
    <source>
        <dbReference type="Proteomes" id="UP000669133"/>
    </source>
</evidence>
<keyword evidence="1" id="KW-1133">Transmembrane helix</keyword>
<dbReference type="GO" id="GO:0098826">
    <property type="term" value="C:endoplasmic reticulum tubular network membrane"/>
    <property type="evidence" value="ECO:0007669"/>
    <property type="project" value="UniProtKB-UniRule"/>
</dbReference>
<organism evidence="5 6">
    <name type="scientific">Candida metapsilosis</name>
    <dbReference type="NCBI Taxonomy" id="273372"/>
    <lineage>
        <taxon>Eukaryota</taxon>
        <taxon>Fungi</taxon>
        <taxon>Dikarya</taxon>
        <taxon>Ascomycota</taxon>
        <taxon>Saccharomycotina</taxon>
        <taxon>Pichiomycetes</taxon>
        <taxon>Debaryomycetaceae</taxon>
        <taxon>Candida/Lodderomyces clade</taxon>
        <taxon>Candida</taxon>
    </lineage>
</organism>
<dbReference type="PANTHER" id="PTHR22166:SF12">
    <property type="entry name" value="ENDOPLASMIC RETICULUM JUNCTION FORMATION PROTEIN LUNAPARK"/>
    <property type="match status" value="1"/>
</dbReference>
<comment type="similarity">
    <text evidence="1">Belongs to the lunapark family.</text>
</comment>
<gene>
    <name evidence="5" type="ORF">I9W82_000524</name>
</gene>
<dbReference type="GeneID" id="93649153"/>
<dbReference type="OrthoDB" id="1725934at2759"/>
<dbReference type="InterPro" id="IPR019273">
    <property type="entry name" value="Lunapark_Znf"/>
</dbReference>
<comment type="caution">
    <text evidence="5">The sequence shown here is derived from an EMBL/GenBank/DDBJ whole genome shotgun (WGS) entry which is preliminary data.</text>
</comment>
<keyword evidence="1" id="KW-0862">Zinc</keyword>
<evidence type="ECO:0000256" key="3">
    <source>
        <dbReference type="SAM" id="MobiDB-lite"/>
    </source>
</evidence>
<evidence type="ECO:0000256" key="1">
    <source>
        <dbReference type="RuleBase" id="RU367073"/>
    </source>
</evidence>
<feature type="transmembrane region" description="Helical" evidence="1">
    <location>
        <begin position="89"/>
        <end position="116"/>
    </location>
</feature>
<keyword evidence="1" id="KW-0256">Endoplasmic reticulum</keyword>
<dbReference type="RefSeq" id="XP_067550550.1">
    <property type="nucleotide sequence ID" value="XM_067694395.1"/>
</dbReference>
<keyword evidence="6" id="KW-1185">Reference proteome</keyword>
<keyword evidence="1" id="KW-0479">Metal-binding</keyword>
<dbReference type="PANTHER" id="PTHR22166">
    <property type="entry name" value="ENDOPLASMIC RETICULUM JUNCTION FORMATION PROTEIN LUNAPARK"/>
    <property type="match status" value="1"/>
</dbReference>
<feature type="coiled-coil region" evidence="2">
    <location>
        <begin position="22"/>
        <end position="56"/>
    </location>
</feature>
<dbReference type="GO" id="GO:1903373">
    <property type="term" value="P:positive regulation of endoplasmic reticulum tubular network organization"/>
    <property type="evidence" value="ECO:0007669"/>
    <property type="project" value="UniProtKB-UniRule"/>
</dbReference>
<dbReference type="Proteomes" id="UP000669133">
    <property type="component" value="Unassembled WGS sequence"/>
</dbReference>
<feature type="domain" description="Lunapark zinc ribbon" evidence="4">
    <location>
        <begin position="233"/>
        <end position="289"/>
    </location>
</feature>
<feature type="compositionally biased region" description="Basic and acidic residues" evidence="3">
    <location>
        <begin position="315"/>
        <end position="330"/>
    </location>
</feature>
<sequence>MGVFDIFGSKHGFDPNKFEKEFSQLTTDINKTKQQLTRLTQRKQRLNEKLETFVSLGYVLILLYCYLSIPNNVHATNRIQQFIKGQTKYNIYVLIGWPLSSILIIKAVSFVFNYLVHRQDRYLAKLQTKHKAKMDELKKITNFNATNELINKYGEKQLPQQTPQSQQVQQRLNKKSSKKQDELRAQALKELHLNDKQLSSSQKTGTSKKQNDDDDDDAKQQPTQAPQPNTRTFQDRLLDLFVGSDNSESVEQRYALICSHCFAHNGLAPPHCEDPLLVKYQCWKCGAMNGKGMLFGHAEEQQKLEEAVKLEKSTDKLEELHAVDGQKDTQDENTVTTATAPTEESSTSASSPNSPTLDAKESTK</sequence>
<evidence type="ECO:0000259" key="4">
    <source>
        <dbReference type="Pfam" id="PF10058"/>
    </source>
</evidence>
<dbReference type="EMBL" id="JAEOAQ010000001">
    <property type="protein sequence ID" value="KAG5421434.1"/>
    <property type="molecule type" value="Genomic_DNA"/>
</dbReference>
<feature type="compositionally biased region" description="Low complexity" evidence="3">
    <location>
        <begin position="157"/>
        <end position="170"/>
    </location>
</feature>
<accession>A0A8H7ZIV0</accession>
<feature type="compositionally biased region" description="Low complexity" evidence="3">
    <location>
        <begin position="332"/>
        <end position="356"/>
    </location>
</feature>
<feature type="region of interest" description="Disordered" evidence="3">
    <location>
        <begin position="315"/>
        <end position="364"/>
    </location>
</feature>
<keyword evidence="1" id="KW-0472">Membrane</keyword>
<evidence type="ECO:0000313" key="5">
    <source>
        <dbReference type="EMBL" id="KAG5421434.1"/>
    </source>
</evidence>
<keyword evidence="1" id="KW-0863">Zinc-finger</keyword>
<name>A0A8H7ZIV0_9ASCO</name>
<comment type="subcellular location">
    <subcellularLocation>
        <location evidence="1">Endoplasmic reticulum membrane</location>
        <topology evidence="1">Multi-pass membrane protein</topology>
    </subcellularLocation>
</comment>
<dbReference type="AlphaFoldDB" id="A0A8H7ZIV0"/>
<feature type="region of interest" description="Disordered" evidence="3">
    <location>
        <begin position="194"/>
        <end position="233"/>
    </location>
</feature>
<proteinExistence type="inferred from homology"/>
<dbReference type="GO" id="GO:0008270">
    <property type="term" value="F:zinc ion binding"/>
    <property type="evidence" value="ECO:0007669"/>
    <property type="project" value="UniProtKB-KW"/>
</dbReference>